<evidence type="ECO:0000259" key="11">
    <source>
        <dbReference type="PROSITE" id="PS50157"/>
    </source>
</evidence>
<dbReference type="EMBL" id="JACTNZ010000009">
    <property type="protein sequence ID" value="KAG5533130.1"/>
    <property type="molecule type" value="Genomic_DNA"/>
</dbReference>
<dbReference type="Pfam" id="PF13912">
    <property type="entry name" value="zf-C2H2_6"/>
    <property type="match status" value="2"/>
</dbReference>
<keyword evidence="3" id="KW-0677">Repeat</keyword>
<accession>A0AAV6J223</accession>
<dbReference type="SMART" id="SM00355">
    <property type="entry name" value="ZnF_C2H2"/>
    <property type="match status" value="2"/>
</dbReference>
<keyword evidence="6" id="KW-0805">Transcription regulation</keyword>
<evidence type="ECO:0000313" key="13">
    <source>
        <dbReference type="Proteomes" id="UP000823749"/>
    </source>
</evidence>
<dbReference type="InterPro" id="IPR013087">
    <property type="entry name" value="Znf_C2H2_type"/>
</dbReference>
<evidence type="ECO:0000256" key="8">
    <source>
        <dbReference type="ARBA" id="ARBA00023242"/>
    </source>
</evidence>
<keyword evidence="2" id="KW-0479">Metal-binding</keyword>
<feature type="region of interest" description="Disordered" evidence="10">
    <location>
        <begin position="297"/>
        <end position="337"/>
    </location>
</feature>
<protein>
    <recommendedName>
        <fullName evidence="11">C2H2-type domain-containing protein</fullName>
    </recommendedName>
</protein>
<keyword evidence="13" id="KW-1185">Reference proteome</keyword>
<dbReference type="PROSITE" id="PS00028">
    <property type="entry name" value="ZINC_FINGER_C2H2_1"/>
    <property type="match status" value="2"/>
</dbReference>
<evidence type="ECO:0000256" key="1">
    <source>
        <dbReference type="ARBA" id="ARBA00004123"/>
    </source>
</evidence>
<evidence type="ECO:0000256" key="3">
    <source>
        <dbReference type="ARBA" id="ARBA00022737"/>
    </source>
</evidence>
<dbReference type="GO" id="GO:0008270">
    <property type="term" value="F:zinc ion binding"/>
    <property type="evidence" value="ECO:0007669"/>
    <property type="project" value="UniProtKB-KW"/>
</dbReference>
<organism evidence="12 13">
    <name type="scientific">Rhododendron griersonianum</name>
    <dbReference type="NCBI Taxonomy" id="479676"/>
    <lineage>
        <taxon>Eukaryota</taxon>
        <taxon>Viridiplantae</taxon>
        <taxon>Streptophyta</taxon>
        <taxon>Embryophyta</taxon>
        <taxon>Tracheophyta</taxon>
        <taxon>Spermatophyta</taxon>
        <taxon>Magnoliopsida</taxon>
        <taxon>eudicotyledons</taxon>
        <taxon>Gunneridae</taxon>
        <taxon>Pentapetalae</taxon>
        <taxon>asterids</taxon>
        <taxon>Ericales</taxon>
        <taxon>Ericaceae</taxon>
        <taxon>Ericoideae</taxon>
        <taxon>Rhodoreae</taxon>
        <taxon>Rhododendron</taxon>
    </lineage>
</organism>
<evidence type="ECO:0000256" key="5">
    <source>
        <dbReference type="ARBA" id="ARBA00022833"/>
    </source>
</evidence>
<evidence type="ECO:0000256" key="9">
    <source>
        <dbReference type="PROSITE-ProRule" id="PRU00042"/>
    </source>
</evidence>
<evidence type="ECO:0000256" key="6">
    <source>
        <dbReference type="ARBA" id="ARBA00023015"/>
    </source>
</evidence>
<evidence type="ECO:0000256" key="4">
    <source>
        <dbReference type="ARBA" id="ARBA00022771"/>
    </source>
</evidence>
<evidence type="ECO:0000256" key="7">
    <source>
        <dbReference type="ARBA" id="ARBA00023163"/>
    </source>
</evidence>
<gene>
    <name evidence="12" type="ORF">RHGRI_027376</name>
</gene>
<dbReference type="SUPFAM" id="SSF57667">
    <property type="entry name" value="beta-beta-alpha zinc fingers"/>
    <property type="match status" value="1"/>
</dbReference>
<feature type="domain" description="C2H2-type" evidence="11">
    <location>
        <begin position="120"/>
        <end position="147"/>
    </location>
</feature>
<comment type="caution">
    <text evidence="12">The sequence shown here is derived from an EMBL/GenBank/DDBJ whole genome shotgun (WGS) entry which is preliminary data.</text>
</comment>
<dbReference type="Gene3D" id="3.30.160.60">
    <property type="entry name" value="Classic Zinc Finger"/>
    <property type="match status" value="1"/>
</dbReference>
<keyword evidence="7" id="KW-0804">Transcription</keyword>
<dbReference type="PROSITE" id="PS50157">
    <property type="entry name" value="ZINC_FINGER_C2H2_2"/>
    <property type="match status" value="2"/>
</dbReference>
<sequence length="337" mass="36743">MEALEELMGDAHIIKGKRTKRQRLQSPIPFSIATYDLPGGDGENAYSSAELAESATTEEEEEDMVANCLILLAQGGSVDMKSSRPGNCSDHGITTGFRYTSKRFLEAPSTGSGKVGMYVYQCKTCDRTFPSFQALGGHRASHKRPKPAPVEVKRKTMLWTDDEGGEEEEGGEIKDHASPSLSLQLVNRANGNPKSSPKVHECSICGAEFASGQALGGHMRRHRIPGGTNTTLSLSPLSPIGCEYEDREAKKQRNALSLSPLSAIGGESEDQEAKKQRIVLSLDLDLNLPAPLEDQVGESKFAFASKEQPQQQQQQQQQLQPPPLMLSTRPTLVDCQY</sequence>
<evidence type="ECO:0000256" key="10">
    <source>
        <dbReference type="SAM" id="MobiDB-lite"/>
    </source>
</evidence>
<name>A0AAV6J223_9ERIC</name>
<dbReference type="PANTHER" id="PTHR26374:SF378">
    <property type="entry name" value="C2H2-TYPE ZINC FINGER FAMILY PROTEIN"/>
    <property type="match status" value="1"/>
</dbReference>
<proteinExistence type="predicted"/>
<comment type="subcellular location">
    <subcellularLocation>
        <location evidence="1">Nucleus</location>
    </subcellularLocation>
</comment>
<dbReference type="GO" id="GO:0005634">
    <property type="term" value="C:nucleus"/>
    <property type="evidence" value="ECO:0007669"/>
    <property type="project" value="UniProtKB-SubCell"/>
</dbReference>
<dbReference type="AlphaFoldDB" id="A0AAV6J223"/>
<dbReference type="PANTHER" id="PTHR26374">
    <property type="entry name" value="ZINC FINGER PROTEIN ZAT5"/>
    <property type="match status" value="1"/>
</dbReference>
<dbReference type="Proteomes" id="UP000823749">
    <property type="component" value="Chromosome 9"/>
</dbReference>
<evidence type="ECO:0000313" key="12">
    <source>
        <dbReference type="EMBL" id="KAG5533130.1"/>
    </source>
</evidence>
<evidence type="ECO:0000256" key="2">
    <source>
        <dbReference type="ARBA" id="ARBA00022723"/>
    </source>
</evidence>
<reference evidence="12" key="1">
    <citation type="submission" date="2020-08" db="EMBL/GenBank/DDBJ databases">
        <title>Plant Genome Project.</title>
        <authorList>
            <person name="Zhang R.-G."/>
        </authorList>
    </citation>
    <scope>NUCLEOTIDE SEQUENCE</scope>
    <source>
        <strain evidence="12">WSP0</strain>
        <tissue evidence="12">Leaf</tissue>
    </source>
</reference>
<keyword evidence="4 9" id="KW-0863">Zinc-finger</keyword>
<dbReference type="InterPro" id="IPR036236">
    <property type="entry name" value="Znf_C2H2_sf"/>
</dbReference>
<keyword evidence="5" id="KW-0862">Zinc</keyword>
<feature type="compositionally biased region" description="Low complexity" evidence="10">
    <location>
        <begin position="308"/>
        <end position="319"/>
    </location>
</feature>
<keyword evidence="8" id="KW-0539">Nucleus</keyword>
<feature type="domain" description="C2H2-type" evidence="11">
    <location>
        <begin position="200"/>
        <end position="222"/>
    </location>
</feature>